<keyword evidence="3" id="KW-1185">Reference proteome</keyword>
<dbReference type="RefSeq" id="WP_344449599.1">
    <property type="nucleotide sequence ID" value="NZ_BAAATZ010000006.1"/>
</dbReference>
<protein>
    <recommendedName>
        <fullName evidence="4">Lipoprotein</fullName>
    </recommendedName>
</protein>
<comment type="caution">
    <text evidence="2">The sequence shown here is derived from an EMBL/GenBank/DDBJ whole genome shotgun (WGS) entry which is preliminary data.</text>
</comment>
<keyword evidence="1" id="KW-0732">Signal</keyword>
<organism evidence="2 3">
    <name type="scientific">Actinocorallia aurantiaca</name>
    <dbReference type="NCBI Taxonomy" id="46204"/>
    <lineage>
        <taxon>Bacteria</taxon>
        <taxon>Bacillati</taxon>
        <taxon>Actinomycetota</taxon>
        <taxon>Actinomycetes</taxon>
        <taxon>Streptosporangiales</taxon>
        <taxon>Thermomonosporaceae</taxon>
        <taxon>Actinocorallia</taxon>
    </lineage>
</organism>
<dbReference type="EMBL" id="BAAATZ010000006">
    <property type="protein sequence ID" value="GAA2722730.1"/>
    <property type="molecule type" value="Genomic_DNA"/>
</dbReference>
<gene>
    <name evidence="2" type="ORF">GCM10010439_16200</name>
</gene>
<evidence type="ECO:0000313" key="3">
    <source>
        <dbReference type="Proteomes" id="UP001501842"/>
    </source>
</evidence>
<evidence type="ECO:0000313" key="2">
    <source>
        <dbReference type="EMBL" id="GAA2722730.1"/>
    </source>
</evidence>
<sequence length="148" mass="15870">MRTREKAQAIGVLAVLGLVAGCAAENTALRQIEPKTTVYIDGWDENGDKGDQALVEQKPSGMWVLPVDAPFRAKRGGGFTVRVTLDPQRGFVVTDLGGVRVGRDGDNCLEAGETYAFVDVPAGNLQWEAAQKKTDTSNDDCEVVSTTK</sequence>
<dbReference type="PROSITE" id="PS51257">
    <property type="entry name" value="PROKAR_LIPOPROTEIN"/>
    <property type="match status" value="1"/>
</dbReference>
<feature type="chain" id="PRO_5046339669" description="Lipoprotein" evidence="1">
    <location>
        <begin position="25"/>
        <end position="148"/>
    </location>
</feature>
<feature type="signal peptide" evidence="1">
    <location>
        <begin position="1"/>
        <end position="24"/>
    </location>
</feature>
<proteinExistence type="predicted"/>
<evidence type="ECO:0000256" key="1">
    <source>
        <dbReference type="SAM" id="SignalP"/>
    </source>
</evidence>
<accession>A0ABP6GJE0</accession>
<evidence type="ECO:0008006" key="4">
    <source>
        <dbReference type="Google" id="ProtNLM"/>
    </source>
</evidence>
<name>A0ABP6GJE0_9ACTN</name>
<reference evidence="3" key="1">
    <citation type="journal article" date="2019" name="Int. J. Syst. Evol. Microbiol.">
        <title>The Global Catalogue of Microorganisms (GCM) 10K type strain sequencing project: providing services to taxonomists for standard genome sequencing and annotation.</title>
        <authorList>
            <consortium name="The Broad Institute Genomics Platform"/>
            <consortium name="The Broad Institute Genome Sequencing Center for Infectious Disease"/>
            <person name="Wu L."/>
            <person name="Ma J."/>
        </authorList>
    </citation>
    <scope>NUCLEOTIDE SEQUENCE [LARGE SCALE GENOMIC DNA]</scope>
    <source>
        <strain evidence="3">JCM 8201</strain>
    </source>
</reference>
<dbReference type="Proteomes" id="UP001501842">
    <property type="component" value="Unassembled WGS sequence"/>
</dbReference>